<dbReference type="AlphaFoldDB" id="A0A0K0EZI5"/>
<evidence type="ECO:0000259" key="1">
    <source>
        <dbReference type="PROSITE" id="PS50097"/>
    </source>
</evidence>
<reference evidence="4" key="2">
    <citation type="submission" date="2015-08" db="UniProtKB">
        <authorList>
            <consortium name="WormBaseParasite"/>
        </authorList>
    </citation>
    <scope>IDENTIFICATION</scope>
</reference>
<feature type="domain" description="MATH" evidence="2">
    <location>
        <begin position="42"/>
        <end position="161"/>
    </location>
</feature>
<dbReference type="Gene3D" id="3.30.710.10">
    <property type="entry name" value="Potassium Channel Kv1.1, Chain A"/>
    <property type="match status" value="1"/>
</dbReference>
<dbReference type="STRING" id="75913.A0A0K0EZI5"/>
<dbReference type="InterPro" id="IPR008974">
    <property type="entry name" value="TRAF-like"/>
</dbReference>
<dbReference type="SMART" id="SM00225">
    <property type="entry name" value="BTB"/>
    <property type="match status" value="1"/>
</dbReference>
<evidence type="ECO:0000259" key="2">
    <source>
        <dbReference type="PROSITE" id="PS50144"/>
    </source>
</evidence>
<dbReference type="Gene3D" id="1.25.40.420">
    <property type="match status" value="1"/>
</dbReference>
<name>A0A0K0EZI5_STRVS</name>
<keyword evidence="3" id="KW-1185">Reference proteome</keyword>
<dbReference type="PANTHER" id="PTHR24413">
    <property type="entry name" value="SPECKLE-TYPE POZ PROTEIN"/>
    <property type="match status" value="1"/>
</dbReference>
<dbReference type="Proteomes" id="UP000035680">
    <property type="component" value="Unassembled WGS sequence"/>
</dbReference>
<dbReference type="InterPro" id="IPR011333">
    <property type="entry name" value="SKP1/BTB/POZ_sf"/>
</dbReference>
<dbReference type="WBParaSite" id="SVE_0194400.1">
    <property type="protein sequence ID" value="SVE_0194400.1"/>
    <property type="gene ID" value="SVE_0194400"/>
</dbReference>
<sequence>MSNITKSELDLVINRIGSVSMEDSFSMSTFRCTNRTQYEPLRISHNWTINDFRSLITFNDQQMCLKSSTFVSEVAPKINWRMFMFPRGGNLGGTRNGFIFMKVTSTSQYKKLTFKAKHKYIIKSHRFGTNDWNSDMFINTNSLHPDNPIIYCSIFCIPLSRIDNYLYGDGSLDICCEMEIIPDDKGIFCKEEVVKPPMDDVSHYINHASQLKKMYESSDEADCQIICNGTVLNVHKFMLIAYSPVFNAMFEHKETKESKENIIKIVDENLQTLETMIDYIYSGTIPELLNDDEIIDLLQLADKYDIQPLYHLCQDRLIFHLTEMNVCEMLQVSEAYKAQSLMDACIRLVARNLNHILESREWLEMEKTHSQLLLYVMKQITKRGS</sequence>
<dbReference type="SUPFAM" id="SSF49599">
    <property type="entry name" value="TRAF domain-like"/>
    <property type="match status" value="1"/>
</dbReference>
<dbReference type="PROSITE" id="PS50097">
    <property type="entry name" value="BTB"/>
    <property type="match status" value="1"/>
</dbReference>
<reference evidence="3" key="1">
    <citation type="submission" date="2014-07" db="EMBL/GenBank/DDBJ databases">
        <authorList>
            <person name="Martin A.A"/>
            <person name="De Silva N."/>
        </authorList>
    </citation>
    <scope>NUCLEOTIDE SEQUENCE</scope>
</reference>
<dbReference type="GO" id="GO:0030163">
    <property type="term" value="P:protein catabolic process"/>
    <property type="evidence" value="ECO:0007669"/>
    <property type="project" value="UniProtKB-ARBA"/>
</dbReference>
<dbReference type="Gene3D" id="2.60.210.10">
    <property type="entry name" value="Apoptosis, Tumor Necrosis Factor Receptor Associated Protein 2, Chain A"/>
    <property type="match status" value="1"/>
</dbReference>
<accession>A0A0K0EZI5</accession>
<dbReference type="SUPFAM" id="SSF54695">
    <property type="entry name" value="POZ domain"/>
    <property type="match status" value="1"/>
</dbReference>
<evidence type="ECO:0000313" key="3">
    <source>
        <dbReference type="Proteomes" id="UP000035680"/>
    </source>
</evidence>
<dbReference type="InterPro" id="IPR000210">
    <property type="entry name" value="BTB/POZ_dom"/>
</dbReference>
<organism evidence="3 4">
    <name type="scientific">Strongyloides venezuelensis</name>
    <name type="common">Threadworm</name>
    <dbReference type="NCBI Taxonomy" id="75913"/>
    <lineage>
        <taxon>Eukaryota</taxon>
        <taxon>Metazoa</taxon>
        <taxon>Ecdysozoa</taxon>
        <taxon>Nematoda</taxon>
        <taxon>Chromadorea</taxon>
        <taxon>Rhabditida</taxon>
        <taxon>Tylenchina</taxon>
        <taxon>Panagrolaimomorpha</taxon>
        <taxon>Strongyloidoidea</taxon>
        <taxon>Strongyloididae</taxon>
        <taxon>Strongyloides</taxon>
    </lineage>
</organism>
<protein>
    <submittedName>
        <fullName evidence="4">Speckle-type POZ protein (inferred by orthology to a human protein)</fullName>
    </submittedName>
</protein>
<proteinExistence type="predicted"/>
<evidence type="ECO:0000313" key="4">
    <source>
        <dbReference type="WBParaSite" id="SVE_0194400.1"/>
    </source>
</evidence>
<dbReference type="Pfam" id="PF00651">
    <property type="entry name" value="BTB"/>
    <property type="match status" value="1"/>
</dbReference>
<dbReference type="InterPro" id="IPR002083">
    <property type="entry name" value="MATH/TRAF_dom"/>
</dbReference>
<feature type="domain" description="BTB" evidence="1">
    <location>
        <begin position="221"/>
        <end position="285"/>
    </location>
</feature>
<dbReference type="PROSITE" id="PS50144">
    <property type="entry name" value="MATH"/>
    <property type="match status" value="1"/>
</dbReference>